<evidence type="ECO:0000313" key="3">
    <source>
        <dbReference type="EMBL" id="PYI69606.1"/>
    </source>
</evidence>
<name>A0A2V5M2E7_9MICC</name>
<dbReference type="AlphaFoldDB" id="A0A2V5M2E7"/>
<sequence>MSSNASVTSVHRNVKHHYFAHIVLILVVLALIAFFALTTTKIANGASQLQDGSKLTSAGAVKLQDGVGKVDDGAHQLAAGAEKAAKGASDASAGAGKLSAGATLLHYGVQDQLAPASPLPTTAPSRWPKARLKHPPTSTTSWPPVFLP</sequence>
<evidence type="ECO:0000256" key="2">
    <source>
        <dbReference type="SAM" id="Phobius"/>
    </source>
</evidence>
<dbReference type="EMBL" id="QJVD01000001">
    <property type="protein sequence ID" value="PYI69606.1"/>
    <property type="molecule type" value="Genomic_DNA"/>
</dbReference>
<keyword evidence="2" id="KW-1133">Transmembrane helix</keyword>
<keyword evidence="2" id="KW-0472">Membrane</keyword>
<dbReference type="Proteomes" id="UP000247832">
    <property type="component" value="Unassembled WGS sequence"/>
</dbReference>
<comment type="caution">
    <text evidence="3">The sequence shown here is derived from an EMBL/GenBank/DDBJ whole genome shotgun (WGS) entry which is preliminary data.</text>
</comment>
<keyword evidence="2" id="KW-0812">Transmembrane</keyword>
<feature type="transmembrane region" description="Helical" evidence="2">
    <location>
        <begin position="18"/>
        <end position="37"/>
    </location>
</feature>
<feature type="region of interest" description="Disordered" evidence="1">
    <location>
        <begin position="115"/>
        <end position="148"/>
    </location>
</feature>
<dbReference type="RefSeq" id="WP_110499029.1">
    <property type="nucleotide sequence ID" value="NZ_QJVD01000001.1"/>
</dbReference>
<protein>
    <submittedName>
        <fullName evidence="3">Uncharacterized protein</fullName>
    </submittedName>
</protein>
<keyword evidence="4" id="KW-1185">Reference proteome</keyword>
<reference evidence="3 4" key="1">
    <citation type="submission" date="2018-05" db="EMBL/GenBank/DDBJ databases">
        <title>Genetic diversity of glacier-inhabiting Cryobacterium bacteria in China and description of Cryobacterium mengkeensis sp. nov. and Arthrobacter glacialis sp. nov.</title>
        <authorList>
            <person name="Liu Q."/>
            <person name="Xin Y.-H."/>
        </authorList>
    </citation>
    <scope>NUCLEOTIDE SEQUENCE [LARGE SCALE GENOMIC DNA]</scope>
    <source>
        <strain evidence="3 4">LI2</strain>
    </source>
</reference>
<proteinExistence type="predicted"/>
<organism evidence="3 4">
    <name type="scientific">Arthrobacter livingstonensis</name>
    <dbReference type="NCBI Taxonomy" id="670078"/>
    <lineage>
        <taxon>Bacteria</taxon>
        <taxon>Bacillati</taxon>
        <taxon>Actinomycetota</taxon>
        <taxon>Actinomycetes</taxon>
        <taxon>Micrococcales</taxon>
        <taxon>Micrococcaceae</taxon>
        <taxon>Arthrobacter</taxon>
    </lineage>
</organism>
<accession>A0A2V5M2E7</accession>
<dbReference type="InterPro" id="IPR023908">
    <property type="entry name" value="xxxLxxG_rpt"/>
</dbReference>
<evidence type="ECO:0000313" key="4">
    <source>
        <dbReference type="Proteomes" id="UP000247832"/>
    </source>
</evidence>
<dbReference type="NCBIfam" id="TIGR03057">
    <property type="entry name" value="xxxLxxG_by_4"/>
    <property type="match status" value="1"/>
</dbReference>
<gene>
    <name evidence="3" type="ORF">CVV68_00385</name>
</gene>
<feature type="compositionally biased region" description="Low complexity" evidence="1">
    <location>
        <begin position="115"/>
        <end position="125"/>
    </location>
</feature>
<evidence type="ECO:0000256" key="1">
    <source>
        <dbReference type="SAM" id="MobiDB-lite"/>
    </source>
</evidence>